<dbReference type="KEGG" id="ncv:NCAV_0403"/>
<dbReference type="InterPro" id="IPR036390">
    <property type="entry name" value="WH_DNA-bd_sf"/>
</dbReference>
<keyword evidence="2" id="KW-1185">Reference proteome</keyword>
<dbReference type="Proteomes" id="UP000236248">
    <property type="component" value="Chromosome NCAV"/>
</dbReference>
<dbReference type="CDD" id="cd00090">
    <property type="entry name" value="HTH_ARSR"/>
    <property type="match status" value="1"/>
</dbReference>
<dbReference type="GeneID" id="41594500"/>
<name>A0A2K5APQ9_9ARCH</name>
<accession>A0A2K5APQ9</accession>
<dbReference type="RefSeq" id="WP_172437508.1">
    <property type="nucleotide sequence ID" value="NZ_LT981265.1"/>
</dbReference>
<evidence type="ECO:0000313" key="1">
    <source>
        <dbReference type="EMBL" id="SPC33597.1"/>
    </source>
</evidence>
<protein>
    <submittedName>
        <fullName evidence="1">Putative transcriptional regulator, ArsR family</fullName>
    </submittedName>
</protein>
<dbReference type="EMBL" id="LT981265">
    <property type="protein sequence ID" value="SPC33597.1"/>
    <property type="molecule type" value="Genomic_DNA"/>
</dbReference>
<proteinExistence type="predicted"/>
<dbReference type="InterPro" id="IPR036388">
    <property type="entry name" value="WH-like_DNA-bd_sf"/>
</dbReference>
<dbReference type="SUPFAM" id="SSF46785">
    <property type="entry name" value="Winged helix' DNA-binding domain"/>
    <property type="match status" value="1"/>
</dbReference>
<organism evidence="1 2">
    <name type="scientific">Candidatus Nitrosocaldus cavascurensis</name>
    <dbReference type="NCBI Taxonomy" id="2058097"/>
    <lineage>
        <taxon>Archaea</taxon>
        <taxon>Nitrososphaerota</taxon>
        <taxon>Nitrososphaeria</taxon>
        <taxon>Candidatus Nitrosocaldales</taxon>
        <taxon>Candidatus Nitrosocaldaceae</taxon>
        <taxon>Candidatus Nitrosocaldus</taxon>
    </lineage>
</organism>
<dbReference type="Gene3D" id="1.10.10.10">
    <property type="entry name" value="Winged helix-like DNA-binding domain superfamily/Winged helix DNA-binding domain"/>
    <property type="match status" value="1"/>
</dbReference>
<evidence type="ECO:0000313" key="2">
    <source>
        <dbReference type="Proteomes" id="UP000236248"/>
    </source>
</evidence>
<dbReference type="InterPro" id="IPR011991">
    <property type="entry name" value="ArsR-like_HTH"/>
</dbReference>
<dbReference type="AlphaFoldDB" id="A0A2K5APQ9"/>
<gene>
    <name evidence="1" type="ORF">NCAV_0403</name>
</gene>
<reference evidence="2" key="1">
    <citation type="submission" date="2018-01" db="EMBL/GenBank/DDBJ databases">
        <authorList>
            <person name="Kerou L M."/>
        </authorList>
    </citation>
    <scope>NUCLEOTIDE SEQUENCE [LARGE SCALE GENOMIC DNA]</scope>
    <source>
        <strain evidence="2">SCU2</strain>
    </source>
</reference>
<sequence>MSKSMMDEASPYDIFWELAGELRRSILFKLSEKSMKLSTLAKELDATVQEVHRNTNRLIDAGLVKKDADGMLSLTTYGRSVITQIPSFEFLAKNKHYFEEHTFGDLPMKFIQRIGALNNTELVNGVVAVLERWKMMYANAQEYIMELMAQVPLDLIEPLVERVRQGIRFSYIFGYNTIVPKGRKEILNRLGWQEYIRKGIVERRMCERVEVMVIATDKHAAVLFPDQHGNTDLNHMLFGSDPLFREWCIDFFRYKWYASGSFDESKLKEV</sequence>